<keyword evidence="3 4" id="KW-0862">Zinc</keyword>
<dbReference type="Gene3D" id="2.10.110.10">
    <property type="entry name" value="Cysteine Rich Protein"/>
    <property type="match status" value="4"/>
</dbReference>
<dbReference type="SUPFAM" id="SSF57716">
    <property type="entry name" value="Glucocorticoid receptor-like (DNA-binding domain)"/>
    <property type="match status" value="3"/>
</dbReference>
<feature type="compositionally biased region" description="Polar residues" evidence="5">
    <location>
        <begin position="612"/>
        <end position="628"/>
    </location>
</feature>
<sequence length="1104" mass="123374">MAEKPRQELHEAVAGFTLGTTNEAQHHVGSQARQSNDAGDRADRSRQLCSHCGLQMTGQFVRALGGIYHLDCFRCGDCQTTVAAKFFPLDDPDRPGHQRPLCETDYFRRLNLLCHTCKGALRGSYITALDKKFHLEHFTCSICPTVFGAQDSYYEHEGNVLCHYHFSLKFAQKCYGCQTSILKQFVEIQRHGVDQHWHPECYMIQKFWNVKLASRSEEERLTKEFAQLPAEEAKQREAQMEEKVNQIWNVLSGFEESSAACISDMLLNVSNGAYIDGVLVAVKFIAHVEVLFSALDHLEAALVQSSGKGLPYSREAKMLCKKVIAFFTLLAKTQEVGVRKLGITQELLSLVTGLAHYLKLLIRISLTGSLKLERDRGDTKAVGTYLTKLDSLSREAVAHSLPSPYLPENGVAANTDQQRHTREQFDECCFACRQAIDEACVKTGPLRFHLACMRCAYCHRDLQREWSDAQFNRQQGHVTCAACASARPGSRESFVYVSRLSQYIFLLHAALSRLYGTLKTGHSLPHTSDPNLKEYDSSSGHGADLPAPGKLQPEGRSKSFDAEDTHADGSASYATTLNDIRRLRSTHMKRPQSTQPPKARQLHHGDERGPSDMNSSPAELIDDQTSNGQVGGMPKERSITFDDLSKLVQTEQQKQKRPISFLRKPKGKPGSPLKKSSSEQLRHEGDLSGPDNLRKKLSSQNESMLSLGMRTKTYFSELSALEAFIVRHIAVLSLEPLVRDYYNMEELLDLIETRKGGFWGKFGKAFKPPKDEKKTKKKGTFEIPLEMLVERNAVESTLGNGPGQLRIPDVVDDLIMAMKGMDMSIEGVFRKNGNIRRLKDLSEAIDKGSNSVNFAEETPVQLAALLKKFLRDLPDPLMTFKLHKLFVLSQRHESEEVRYRIMHLTCCLLPKAHRDTLEVVLSFLAWVAQFAHVDEESGSKMDEHNLATVVAPNILYSRITNGKANNMDDSFAAIEAVYAMIKYSEEFSVVPDDLMTILADTSLFSGSADLTTKDILKRCEEKLATRTAVSSHTVEAITRRPQDSQGTASSNASSATRPALRVESDSVQLEAATAERSARQHGNWSQPVTPVTTHSSPRKAARLE</sequence>
<dbReference type="SMART" id="SM00324">
    <property type="entry name" value="RhoGAP"/>
    <property type="match status" value="1"/>
</dbReference>
<organism evidence="8 9">
    <name type="scientific">Protomyces lactucae-debilis</name>
    <dbReference type="NCBI Taxonomy" id="2754530"/>
    <lineage>
        <taxon>Eukaryota</taxon>
        <taxon>Fungi</taxon>
        <taxon>Dikarya</taxon>
        <taxon>Ascomycota</taxon>
        <taxon>Taphrinomycotina</taxon>
        <taxon>Taphrinomycetes</taxon>
        <taxon>Taphrinales</taxon>
        <taxon>Protomycetaceae</taxon>
        <taxon>Protomyces</taxon>
    </lineage>
</organism>
<dbReference type="PROSITE" id="PS00478">
    <property type="entry name" value="LIM_DOMAIN_1"/>
    <property type="match status" value="3"/>
</dbReference>
<dbReference type="PANTHER" id="PTHR14963">
    <property type="entry name" value="RHO GTPASE ACTIVATING PROTEIN 18,19-RELATED"/>
    <property type="match status" value="1"/>
</dbReference>
<dbReference type="GO" id="GO:0007165">
    <property type="term" value="P:signal transduction"/>
    <property type="evidence" value="ECO:0007669"/>
    <property type="project" value="InterPro"/>
</dbReference>
<dbReference type="SMART" id="SM00132">
    <property type="entry name" value="LIM"/>
    <property type="match status" value="3"/>
</dbReference>
<dbReference type="FunFam" id="2.10.110.10:FF:000058">
    <property type="entry name" value="Rho GTPase activator Lrg11"/>
    <property type="match status" value="1"/>
</dbReference>
<dbReference type="PROSITE" id="PS50023">
    <property type="entry name" value="LIM_DOMAIN_2"/>
    <property type="match status" value="3"/>
</dbReference>
<dbReference type="PROSITE" id="PS50238">
    <property type="entry name" value="RHOGAP"/>
    <property type="match status" value="1"/>
</dbReference>
<dbReference type="SUPFAM" id="SSF48350">
    <property type="entry name" value="GTPase activation domain, GAP"/>
    <property type="match status" value="1"/>
</dbReference>
<keyword evidence="2 4" id="KW-0479">Metal-binding</keyword>
<dbReference type="OrthoDB" id="20689at2759"/>
<evidence type="ECO:0000259" key="6">
    <source>
        <dbReference type="PROSITE" id="PS50023"/>
    </source>
</evidence>
<feature type="compositionally biased region" description="Basic and acidic residues" evidence="5">
    <location>
        <begin position="553"/>
        <end position="567"/>
    </location>
</feature>
<dbReference type="RefSeq" id="XP_040725033.1">
    <property type="nucleotide sequence ID" value="XM_040866479.1"/>
</dbReference>
<proteinExistence type="predicted"/>
<feature type="compositionally biased region" description="Basic and acidic residues" evidence="5">
    <location>
        <begin position="676"/>
        <end position="686"/>
    </location>
</feature>
<evidence type="ECO:0000313" key="8">
    <source>
        <dbReference type="EMBL" id="ORY81899.1"/>
    </source>
</evidence>
<gene>
    <name evidence="8" type="ORF">BCR37DRAFT_22697</name>
</gene>
<feature type="domain" description="Rho-GAP" evidence="7">
    <location>
        <begin position="783"/>
        <end position="988"/>
    </location>
</feature>
<dbReference type="EMBL" id="MCFI01000010">
    <property type="protein sequence ID" value="ORY81899.1"/>
    <property type="molecule type" value="Genomic_DNA"/>
</dbReference>
<dbReference type="InterPro" id="IPR001781">
    <property type="entry name" value="Znf_LIM"/>
</dbReference>
<evidence type="ECO:0000256" key="3">
    <source>
        <dbReference type="ARBA" id="ARBA00022833"/>
    </source>
</evidence>
<dbReference type="STRING" id="56484.A0A1Y2FDA4"/>
<evidence type="ECO:0000256" key="4">
    <source>
        <dbReference type="PROSITE-ProRule" id="PRU00125"/>
    </source>
</evidence>
<protein>
    <submittedName>
        <fullName evidence="8">Uncharacterized protein</fullName>
    </submittedName>
</protein>
<feature type="domain" description="LIM zinc-binding" evidence="6">
    <location>
        <begin position="47"/>
        <end position="111"/>
    </location>
</feature>
<keyword evidence="9" id="KW-1185">Reference proteome</keyword>
<dbReference type="PANTHER" id="PTHR14963:SF7">
    <property type="entry name" value="RHO GTPASE-ACTIVATING PROTEIN 19"/>
    <property type="match status" value="1"/>
</dbReference>
<evidence type="ECO:0000256" key="1">
    <source>
        <dbReference type="ARBA" id="ARBA00022468"/>
    </source>
</evidence>
<dbReference type="Gene3D" id="1.10.555.10">
    <property type="entry name" value="Rho GTPase activation protein"/>
    <property type="match status" value="1"/>
</dbReference>
<keyword evidence="4" id="KW-0440">LIM domain</keyword>
<feature type="domain" description="LIM zinc-binding" evidence="6">
    <location>
        <begin position="112"/>
        <end position="172"/>
    </location>
</feature>
<dbReference type="Pfam" id="PF00412">
    <property type="entry name" value="LIM"/>
    <property type="match status" value="2"/>
</dbReference>
<feature type="region of interest" description="Disordered" evidence="5">
    <location>
        <begin position="523"/>
        <end position="636"/>
    </location>
</feature>
<dbReference type="CDD" id="cd09391">
    <property type="entry name" value="LIM1_Lrg1p_like"/>
    <property type="match status" value="1"/>
</dbReference>
<evidence type="ECO:0000259" key="7">
    <source>
        <dbReference type="PROSITE" id="PS50238"/>
    </source>
</evidence>
<evidence type="ECO:0000256" key="5">
    <source>
        <dbReference type="SAM" id="MobiDB-lite"/>
    </source>
</evidence>
<accession>A0A1Y2FDA4</accession>
<feature type="domain" description="LIM zinc-binding" evidence="6">
    <location>
        <begin position="427"/>
        <end position="490"/>
    </location>
</feature>
<reference evidence="8 9" key="1">
    <citation type="submission" date="2016-07" db="EMBL/GenBank/DDBJ databases">
        <title>Pervasive Adenine N6-methylation of Active Genes in Fungi.</title>
        <authorList>
            <consortium name="DOE Joint Genome Institute"/>
            <person name="Mondo S.J."/>
            <person name="Dannebaum R.O."/>
            <person name="Kuo R.C."/>
            <person name="Labutti K."/>
            <person name="Haridas S."/>
            <person name="Kuo A."/>
            <person name="Salamov A."/>
            <person name="Ahrendt S.R."/>
            <person name="Lipzen A."/>
            <person name="Sullivan W."/>
            <person name="Andreopoulos W.B."/>
            <person name="Clum A."/>
            <person name="Lindquist E."/>
            <person name="Daum C."/>
            <person name="Ramamoorthy G.K."/>
            <person name="Gryganskyi A."/>
            <person name="Culley D."/>
            <person name="Magnuson J.K."/>
            <person name="James T.Y."/>
            <person name="O'Malley M.A."/>
            <person name="Stajich J.E."/>
            <person name="Spatafora J.W."/>
            <person name="Visel A."/>
            <person name="Grigoriev I.V."/>
        </authorList>
    </citation>
    <scope>NUCLEOTIDE SEQUENCE [LARGE SCALE GENOMIC DNA]</scope>
    <source>
        <strain evidence="8 9">12-1054</strain>
    </source>
</reference>
<dbReference type="InterPro" id="IPR008936">
    <property type="entry name" value="Rho_GTPase_activation_prot"/>
</dbReference>
<dbReference type="OMA" id="WQMQSSV"/>
<dbReference type="GO" id="GO:0005096">
    <property type="term" value="F:GTPase activator activity"/>
    <property type="evidence" value="ECO:0007669"/>
    <property type="project" value="UniProtKB-KW"/>
</dbReference>
<evidence type="ECO:0000256" key="2">
    <source>
        <dbReference type="ARBA" id="ARBA00022723"/>
    </source>
</evidence>
<dbReference type="CDD" id="cd09392">
    <property type="entry name" value="LIM2_Lrg1p_like"/>
    <property type="match status" value="1"/>
</dbReference>
<evidence type="ECO:0000313" key="9">
    <source>
        <dbReference type="Proteomes" id="UP000193685"/>
    </source>
</evidence>
<name>A0A1Y2FDA4_PROLT</name>
<dbReference type="AlphaFoldDB" id="A0A1Y2FDA4"/>
<dbReference type="GeneID" id="63783078"/>
<feature type="region of interest" description="Disordered" evidence="5">
    <location>
        <begin position="649"/>
        <end position="699"/>
    </location>
</feature>
<dbReference type="GO" id="GO:0046872">
    <property type="term" value="F:metal ion binding"/>
    <property type="evidence" value="ECO:0007669"/>
    <property type="project" value="UniProtKB-KW"/>
</dbReference>
<dbReference type="Proteomes" id="UP000193685">
    <property type="component" value="Unassembled WGS sequence"/>
</dbReference>
<dbReference type="InterPro" id="IPR000198">
    <property type="entry name" value="RhoGAP_dom"/>
</dbReference>
<keyword evidence="1" id="KW-0343">GTPase activation</keyword>
<feature type="region of interest" description="Disordered" evidence="5">
    <location>
        <begin position="1028"/>
        <end position="1104"/>
    </location>
</feature>
<dbReference type="GO" id="GO:0051056">
    <property type="term" value="P:regulation of small GTPase mediated signal transduction"/>
    <property type="evidence" value="ECO:0007669"/>
    <property type="project" value="TreeGrafter"/>
</dbReference>
<dbReference type="GO" id="GO:0032153">
    <property type="term" value="C:cell division site"/>
    <property type="evidence" value="ECO:0007669"/>
    <property type="project" value="UniProtKB-ARBA"/>
</dbReference>
<comment type="caution">
    <text evidence="8">The sequence shown here is derived from an EMBL/GenBank/DDBJ whole genome shotgun (WGS) entry which is preliminary data.</text>
</comment>
<feature type="compositionally biased region" description="Polar residues" evidence="5">
    <location>
        <begin position="1080"/>
        <end position="1095"/>
    </location>
</feature>
<feature type="compositionally biased region" description="Polar residues" evidence="5">
    <location>
        <begin position="1043"/>
        <end position="1056"/>
    </location>
</feature>
<dbReference type="GO" id="GO:0005938">
    <property type="term" value="C:cell cortex"/>
    <property type="evidence" value="ECO:0007669"/>
    <property type="project" value="UniProtKB-ARBA"/>
</dbReference>
<dbReference type="Pfam" id="PF00620">
    <property type="entry name" value="RhoGAP"/>
    <property type="match status" value="1"/>
</dbReference>